<evidence type="ECO:0000313" key="3">
    <source>
        <dbReference type="Proteomes" id="UP000660110"/>
    </source>
</evidence>
<organism evidence="2 3">
    <name type="scientific">Halobacillus andaensis</name>
    <dbReference type="NCBI Taxonomy" id="1176239"/>
    <lineage>
        <taxon>Bacteria</taxon>
        <taxon>Bacillati</taxon>
        <taxon>Bacillota</taxon>
        <taxon>Bacilli</taxon>
        <taxon>Bacillales</taxon>
        <taxon>Bacillaceae</taxon>
        <taxon>Halobacillus</taxon>
    </lineage>
</organism>
<sequence length="122" mass="14970">MKHIVFYDAQCPFCYYVKKWVQRLDWNANMKWVSVQEVYKNGRYPYLEGRPLLDEIHLLTDQGKVVEGFHSIRFILLQLPLFFMPGLLLYLPGMKVWGVRLYKWFSSRRYEWFGQYDQPRYD</sequence>
<dbReference type="Pfam" id="PF04134">
    <property type="entry name" value="DCC1-like"/>
    <property type="match status" value="1"/>
</dbReference>
<keyword evidence="1" id="KW-0472">Membrane</keyword>
<evidence type="ECO:0000256" key="1">
    <source>
        <dbReference type="SAM" id="Phobius"/>
    </source>
</evidence>
<evidence type="ECO:0000313" key="2">
    <source>
        <dbReference type="EMBL" id="GGF20513.1"/>
    </source>
</evidence>
<proteinExistence type="predicted"/>
<dbReference type="Proteomes" id="UP000660110">
    <property type="component" value="Unassembled WGS sequence"/>
</dbReference>
<protein>
    <recommendedName>
        <fullName evidence="4">DUF393 domain-containing protein</fullName>
    </recommendedName>
</protein>
<keyword evidence="3" id="KW-1185">Reference proteome</keyword>
<dbReference type="EMBL" id="BMEL01000002">
    <property type="protein sequence ID" value="GGF20513.1"/>
    <property type="molecule type" value="Genomic_DNA"/>
</dbReference>
<dbReference type="AlphaFoldDB" id="A0A917B5N6"/>
<comment type="caution">
    <text evidence="2">The sequence shown here is derived from an EMBL/GenBank/DDBJ whole genome shotgun (WGS) entry which is preliminary data.</text>
</comment>
<dbReference type="InterPro" id="IPR007263">
    <property type="entry name" value="DCC1-like"/>
</dbReference>
<dbReference type="GO" id="GO:0015035">
    <property type="term" value="F:protein-disulfide reductase activity"/>
    <property type="evidence" value="ECO:0007669"/>
    <property type="project" value="InterPro"/>
</dbReference>
<dbReference type="PROSITE" id="PS00195">
    <property type="entry name" value="GLUTAREDOXIN_1"/>
    <property type="match status" value="1"/>
</dbReference>
<accession>A0A917B5N6</accession>
<keyword evidence="1" id="KW-1133">Transmembrane helix</keyword>
<dbReference type="InterPro" id="IPR011767">
    <property type="entry name" value="GLR_AS"/>
</dbReference>
<keyword evidence="1" id="KW-0812">Transmembrane</keyword>
<reference evidence="2" key="1">
    <citation type="journal article" date="2014" name="Int. J. Syst. Evol. Microbiol.">
        <title>Complete genome sequence of Corynebacterium casei LMG S-19264T (=DSM 44701T), isolated from a smear-ripened cheese.</title>
        <authorList>
            <consortium name="US DOE Joint Genome Institute (JGI-PGF)"/>
            <person name="Walter F."/>
            <person name="Albersmeier A."/>
            <person name="Kalinowski J."/>
            <person name="Ruckert C."/>
        </authorList>
    </citation>
    <scope>NUCLEOTIDE SEQUENCE</scope>
    <source>
        <strain evidence="2">CGMCC 1.12153</strain>
    </source>
</reference>
<gene>
    <name evidence="2" type="ORF">GCM10010954_19060</name>
</gene>
<feature type="transmembrane region" description="Helical" evidence="1">
    <location>
        <begin position="72"/>
        <end position="91"/>
    </location>
</feature>
<reference evidence="2" key="2">
    <citation type="submission" date="2020-09" db="EMBL/GenBank/DDBJ databases">
        <authorList>
            <person name="Sun Q."/>
            <person name="Zhou Y."/>
        </authorList>
    </citation>
    <scope>NUCLEOTIDE SEQUENCE</scope>
    <source>
        <strain evidence="2">CGMCC 1.12153</strain>
    </source>
</reference>
<dbReference type="RefSeq" id="WP_188377252.1">
    <property type="nucleotide sequence ID" value="NZ_JAGGKY010000002.1"/>
</dbReference>
<evidence type="ECO:0008006" key="4">
    <source>
        <dbReference type="Google" id="ProtNLM"/>
    </source>
</evidence>
<name>A0A917B5N6_HALAA</name>